<reference evidence="8 9" key="1">
    <citation type="journal article" date="2017" name="ISME J.">
        <title>Energy and carbon metabolisms in a deep terrestrial subsurface fluid microbial community.</title>
        <authorList>
            <person name="Momper L."/>
            <person name="Jungbluth S.P."/>
            <person name="Lee M.D."/>
            <person name="Amend J.P."/>
        </authorList>
    </citation>
    <scope>NUCLEOTIDE SEQUENCE [LARGE SCALE GENOMIC DNA]</scope>
    <source>
        <strain evidence="8">SURF_26</strain>
    </source>
</reference>
<dbReference type="Pfam" id="PF04542">
    <property type="entry name" value="Sigma70_r2"/>
    <property type="match status" value="1"/>
</dbReference>
<evidence type="ECO:0000259" key="6">
    <source>
        <dbReference type="Pfam" id="PF04542"/>
    </source>
</evidence>
<keyword evidence="2" id="KW-0805">Transcription regulation</keyword>
<dbReference type="InterPro" id="IPR013324">
    <property type="entry name" value="RNA_pol_sigma_r3/r4-like"/>
</dbReference>
<evidence type="ECO:0000313" key="8">
    <source>
        <dbReference type="EMBL" id="RJP62076.1"/>
    </source>
</evidence>
<evidence type="ECO:0000256" key="5">
    <source>
        <dbReference type="ARBA" id="ARBA00023163"/>
    </source>
</evidence>
<dbReference type="InterPro" id="IPR014284">
    <property type="entry name" value="RNA_pol_sigma-70_dom"/>
</dbReference>
<keyword evidence="4" id="KW-0238">DNA-binding</keyword>
<dbReference type="PANTHER" id="PTHR43133">
    <property type="entry name" value="RNA POLYMERASE ECF-TYPE SIGMA FACTO"/>
    <property type="match status" value="1"/>
</dbReference>
<dbReference type="GO" id="GO:0003677">
    <property type="term" value="F:DNA binding"/>
    <property type="evidence" value="ECO:0007669"/>
    <property type="project" value="UniProtKB-KW"/>
</dbReference>
<dbReference type="GO" id="GO:0006352">
    <property type="term" value="P:DNA-templated transcription initiation"/>
    <property type="evidence" value="ECO:0007669"/>
    <property type="project" value="InterPro"/>
</dbReference>
<dbReference type="PANTHER" id="PTHR43133:SF8">
    <property type="entry name" value="RNA POLYMERASE SIGMA FACTOR HI_1459-RELATED"/>
    <property type="match status" value="1"/>
</dbReference>
<dbReference type="EMBL" id="QZJZ01000005">
    <property type="protein sequence ID" value="RJP62076.1"/>
    <property type="molecule type" value="Genomic_DNA"/>
</dbReference>
<dbReference type="CDD" id="cd06171">
    <property type="entry name" value="Sigma70_r4"/>
    <property type="match status" value="1"/>
</dbReference>
<keyword evidence="3" id="KW-0731">Sigma factor</keyword>
<organism evidence="8 9">
    <name type="scientific">Candidatus Auribacter fodinae</name>
    <dbReference type="NCBI Taxonomy" id="2093366"/>
    <lineage>
        <taxon>Bacteria</taxon>
        <taxon>Pseudomonadati</taxon>
        <taxon>Candidatus Auribacterota</taxon>
        <taxon>Candidatus Auribacteria</taxon>
        <taxon>Candidatus Auribacterales</taxon>
        <taxon>Candidatus Auribacteraceae</taxon>
        <taxon>Candidatus Auribacter</taxon>
    </lineage>
</organism>
<comment type="caution">
    <text evidence="8">The sequence shown here is derived from an EMBL/GenBank/DDBJ whole genome shotgun (WGS) entry which is preliminary data.</text>
</comment>
<dbReference type="Gene3D" id="1.10.1740.10">
    <property type="match status" value="1"/>
</dbReference>
<comment type="similarity">
    <text evidence="1">Belongs to the sigma-70 factor family. ECF subfamily.</text>
</comment>
<evidence type="ECO:0000256" key="2">
    <source>
        <dbReference type="ARBA" id="ARBA00023015"/>
    </source>
</evidence>
<evidence type="ECO:0000256" key="3">
    <source>
        <dbReference type="ARBA" id="ARBA00023082"/>
    </source>
</evidence>
<evidence type="ECO:0000313" key="9">
    <source>
        <dbReference type="Proteomes" id="UP000266426"/>
    </source>
</evidence>
<dbReference type="GO" id="GO:0016987">
    <property type="term" value="F:sigma factor activity"/>
    <property type="evidence" value="ECO:0007669"/>
    <property type="project" value="UniProtKB-KW"/>
</dbReference>
<dbReference type="NCBIfam" id="TIGR02937">
    <property type="entry name" value="sigma70-ECF"/>
    <property type="match status" value="1"/>
</dbReference>
<feature type="domain" description="RNA polymerase sigma-70 region 2" evidence="6">
    <location>
        <begin position="24"/>
        <end position="91"/>
    </location>
</feature>
<dbReference type="Proteomes" id="UP000266426">
    <property type="component" value="Unassembled WGS sequence"/>
</dbReference>
<feature type="domain" description="RNA polymerase sigma factor 70 region 4 type 2" evidence="7">
    <location>
        <begin position="124"/>
        <end position="174"/>
    </location>
</feature>
<evidence type="ECO:0000256" key="4">
    <source>
        <dbReference type="ARBA" id="ARBA00023125"/>
    </source>
</evidence>
<dbReference type="InterPro" id="IPR013325">
    <property type="entry name" value="RNA_pol_sigma_r2"/>
</dbReference>
<accession>A0A3A4RJQ5</accession>
<keyword evidence="5" id="KW-0804">Transcription</keyword>
<dbReference type="AlphaFoldDB" id="A0A3A4RJQ5"/>
<dbReference type="InterPro" id="IPR007627">
    <property type="entry name" value="RNA_pol_sigma70_r2"/>
</dbReference>
<proteinExistence type="inferred from homology"/>
<evidence type="ECO:0000256" key="1">
    <source>
        <dbReference type="ARBA" id="ARBA00010641"/>
    </source>
</evidence>
<dbReference type="Gene3D" id="1.10.10.10">
    <property type="entry name" value="Winged helix-like DNA-binding domain superfamily/Winged helix DNA-binding domain"/>
    <property type="match status" value="1"/>
</dbReference>
<dbReference type="Pfam" id="PF08281">
    <property type="entry name" value="Sigma70_r4_2"/>
    <property type="match status" value="1"/>
</dbReference>
<evidence type="ECO:0000259" key="7">
    <source>
        <dbReference type="Pfam" id="PF08281"/>
    </source>
</evidence>
<dbReference type="InterPro" id="IPR039425">
    <property type="entry name" value="RNA_pol_sigma-70-like"/>
</dbReference>
<dbReference type="InterPro" id="IPR013249">
    <property type="entry name" value="RNA_pol_sigma70_r4_t2"/>
</dbReference>
<dbReference type="SUPFAM" id="SSF88659">
    <property type="entry name" value="Sigma3 and sigma4 domains of RNA polymerase sigma factors"/>
    <property type="match status" value="1"/>
</dbReference>
<gene>
    <name evidence="8" type="ORF">C4541_00655</name>
</gene>
<dbReference type="SUPFAM" id="SSF88946">
    <property type="entry name" value="Sigma2 domain of RNA polymerase sigma factors"/>
    <property type="match status" value="1"/>
</dbReference>
<name>A0A3A4RJQ5_9BACT</name>
<sequence length="189" mass="21559">MELMIDESTITQAAQGDIASFEAIYRATAGFVYNVALGITRSAHDAEEASQNVFLKVYRNLSAYQPGTSFKAWLYRIINNESINFVKKRARIQQREDNSVPLDTMRIAPELDNVIELEHHQTVLGKILDSLSPHQKECIVLREIHGFQYDEIASILDININTVRSRLKRAREQMMTAGKQLHEGLSHEM</sequence>
<dbReference type="InterPro" id="IPR036388">
    <property type="entry name" value="WH-like_DNA-bd_sf"/>
</dbReference>
<protein>
    <submittedName>
        <fullName evidence="8">RNA polymerase sigma factor</fullName>
    </submittedName>
</protein>